<dbReference type="EMBL" id="CAJQYY010000033">
    <property type="protein sequence ID" value="CAG4919327.1"/>
    <property type="molecule type" value="Genomic_DNA"/>
</dbReference>
<feature type="domain" description="AprE-like beta-barrel" evidence="3">
    <location>
        <begin position="183"/>
        <end position="231"/>
    </location>
</feature>
<dbReference type="InterPro" id="IPR059040">
    <property type="entry name" value="HH_CyaD-like"/>
</dbReference>
<dbReference type="PANTHER" id="PTHR30386">
    <property type="entry name" value="MEMBRANE FUSION SUBUNIT OF EMRAB-TOLC MULTIDRUG EFFLUX PUMP"/>
    <property type="match status" value="1"/>
</dbReference>
<dbReference type="Proteomes" id="UP000789752">
    <property type="component" value="Unassembled WGS sequence"/>
</dbReference>
<protein>
    <submittedName>
        <fullName evidence="4">Hemolysin secretion protein D, chromosomal</fullName>
    </submittedName>
</protein>
<comment type="caution">
    <text evidence="4">The sequence shown here is derived from an EMBL/GenBank/DDBJ whole genome shotgun (WGS) entry which is preliminary data.</text>
</comment>
<dbReference type="RefSeq" id="WP_228982639.1">
    <property type="nucleotide sequence ID" value="NZ_CAJQYY010000033.1"/>
</dbReference>
<accession>A0ABN7QT22</accession>
<evidence type="ECO:0000313" key="5">
    <source>
        <dbReference type="Proteomes" id="UP000789752"/>
    </source>
</evidence>
<dbReference type="Gene3D" id="2.40.50.100">
    <property type="match status" value="1"/>
</dbReference>
<feature type="coiled-coil region" evidence="1">
    <location>
        <begin position="112"/>
        <end position="139"/>
    </location>
</feature>
<sequence length="245" mass="27557">MEARFLDGEFIDFQSKLARLDAEIAKNQAELQTVEAVVQRLKRTLQIARVREADLNELVARNYVSRHEYLEKQQVVIEQEGELAAQKSRTDEIRAVIFAGRRQRDELTATTRRQTLDNLNAAIQKAAEFREEFAKADARDRVMTLVAPVDGAVQQLVVHTVGGVVTAAQPLMVIVPNDRPVEIEAFLENKDVGFVQAGQRAAAKIETFLYTRYGTLPAEVVSVSHDAIGGELTHSFAWSRRRSVW</sequence>
<evidence type="ECO:0000256" key="1">
    <source>
        <dbReference type="SAM" id="Coils"/>
    </source>
</evidence>
<keyword evidence="1" id="KW-0175">Coiled coil</keyword>
<dbReference type="InterPro" id="IPR050739">
    <property type="entry name" value="MFP"/>
</dbReference>
<dbReference type="PANTHER" id="PTHR30386:SF27">
    <property type="entry name" value="MEMBRANE FUSION PROTEIN (MFP) FAMILY PROTEIN"/>
    <property type="match status" value="1"/>
</dbReference>
<evidence type="ECO:0000259" key="3">
    <source>
        <dbReference type="Pfam" id="PF26002"/>
    </source>
</evidence>
<evidence type="ECO:0000313" key="4">
    <source>
        <dbReference type="EMBL" id="CAG4919327.1"/>
    </source>
</evidence>
<dbReference type="Pfam" id="PF26002">
    <property type="entry name" value="Beta-barrel_AprE"/>
    <property type="match status" value="1"/>
</dbReference>
<feature type="domain" description="CyaD-like alpha-helical hairpin" evidence="2">
    <location>
        <begin position="2"/>
        <end position="143"/>
    </location>
</feature>
<proteinExistence type="predicted"/>
<dbReference type="InterPro" id="IPR058982">
    <property type="entry name" value="Beta-barrel_AprE"/>
</dbReference>
<feature type="coiled-coil region" evidence="1">
    <location>
        <begin position="17"/>
        <end position="58"/>
    </location>
</feature>
<evidence type="ECO:0000259" key="2">
    <source>
        <dbReference type="Pfam" id="PF25988"/>
    </source>
</evidence>
<keyword evidence="5" id="KW-1185">Reference proteome</keyword>
<reference evidence="4 5" key="1">
    <citation type="submission" date="2021-04" db="EMBL/GenBank/DDBJ databases">
        <authorList>
            <person name="Vanwijnsberghe S."/>
        </authorList>
    </citation>
    <scope>NUCLEOTIDE SEQUENCE [LARGE SCALE GENOMIC DNA]</scope>
    <source>
        <strain evidence="4 5">LMG 32171</strain>
    </source>
</reference>
<organism evidence="4 5">
    <name type="scientific">Paraburkholderia gardini</name>
    <dbReference type="NCBI Taxonomy" id="2823469"/>
    <lineage>
        <taxon>Bacteria</taxon>
        <taxon>Pseudomonadati</taxon>
        <taxon>Pseudomonadota</taxon>
        <taxon>Betaproteobacteria</taxon>
        <taxon>Burkholderiales</taxon>
        <taxon>Burkholderiaceae</taxon>
        <taxon>Paraburkholderia</taxon>
    </lineage>
</organism>
<gene>
    <name evidence="4" type="primary">hlyD_2</name>
    <name evidence="4" type="ORF">R54767_04597</name>
</gene>
<dbReference type="Pfam" id="PF25988">
    <property type="entry name" value="HH_CyaD"/>
    <property type="match status" value="1"/>
</dbReference>
<name>A0ABN7QT22_9BURK</name>